<reference evidence="2 3" key="1">
    <citation type="submission" date="2022-06" db="EMBL/GenBank/DDBJ databases">
        <authorList>
            <person name="Xuan X."/>
        </authorList>
    </citation>
    <scope>NUCLEOTIDE SEQUENCE [LARGE SCALE GENOMIC DNA]</scope>
    <source>
        <strain evidence="2 3">2V75</strain>
    </source>
</reference>
<evidence type="ECO:0000313" key="2">
    <source>
        <dbReference type="EMBL" id="MCO5725010.1"/>
    </source>
</evidence>
<organism evidence="2 3">
    <name type="scientific">Robiginitalea marina</name>
    <dbReference type="NCBI Taxonomy" id="2954105"/>
    <lineage>
        <taxon>Bacteria</taxon>
        <taxon>Pseudomonadati</taxon>
        <taxon>Bacteroidota</taxon>
        <taxon>Flavobacteriia</taxon>
        <taxon>Flavobacteriales</taxon>
        <taxon>Flavobacteriaceae</taxon>
        <taxon>Robiginitalea</taxon>
    </lineage>
</organism>
<keyword evidence="3" id="KW-1185">Reference proteome</keyword>
<accession>A0ABT1AZJ7</accession>
<evidence type="ECO:0000256" key="1">
    <source>
        <dbReference type="SAM" id="Phobius"/>
    </source>
</evidence>
<feature type="transmembrane region" description="Helical" evidence="1">
    <location>
        <begin position="75"/>
        <end position="98"/>
    </location>
</feature>
<evidence type="ECO:0008006" key="4">
    <source>
        <dbReference type="Google" id="ProtNLM"/>
    </source>
</evidence>
<keyword evidence="1" id="KW-1133">Transmembrane helix</keyword>
<feature type="transmembrane region" description="Helical" evidence="1">
    <location>
        <begin position="36"/>
        <end position="55"/>
    </location>
</feature>
<dbReference type="EMBL" id="JAMXIB010000006">
    <property type="protein sequence ID" value="MCO5725010.1"/>
    <property type="molecule type" value="Genomic_DNA"/>
</dbReference>
<gene>
    <name evidence="2" type="ORF">NG653_09105</name>
</gene>
<dbReference type="RefSeq" id="WP_252741386.1">
    <property type="nucleotide sequence ID" value="NZ_JAMXIB010000006.1"/>
</dbReference>
<name>A0ABT1AZJ7_9FLAO</name>
<comment type="caution">
    <text evidence="2">The sequence shown here is derived from an EMBL/GenBank/DDBJ whole genome shotgun (WGS) entry which is preliminary data.</text>
</comment>
<keyword evidence="1" id="KW-0812">Transmembrane</keyword>
<protein>
    <recommendedName>
        <fullName evidence="4">DUF4190 domain-containing protein</fullName>
    </recommendedName>
</protein>
<proteinExistence type="predicted"/>
<keyword evidence="1" id="KW-0472">Membrane</keyword>
<sequence length="102" mass="11176">MEQSYIAKSYKNSLVTLVLLVIGFLLYLLFQDPSGPGAITIVVGITMLIAMVTAVRGMIQLYKGRKEAKNAKFMIALLGNGLGILYLISTIIMAMRIIPKIL</sequence>
<dbReference type="Proteomes" id="UP001206312">
    <property type="component" value="Unassembled WGS sequence"/>
</dbReference>
<evidence type="ECO:0000313" key="3">
    <source>
        <dbReference type="Proteomes" id="UP001206312"/>
    </source>
</evidence>
<feature type="transmembrane region" description="Helical" evidence="1">
    <location>
        <begin position="12"/>
        <end position="30"/>
    </location>
</feature>